<feature type="compositionally biased region" description="Low complexity" evidence="1">
    <location>
        <begin position="88"/>
        <end position="100"/>
    </location>
</feature>
<keyword evidence="3" id="KW-1185">Reference proteome</keyword>
<organism evidence="2 3">
    <name type="scientific">Diacronema lutheri</name>
    <name type="common">Unicellular marine alga</name>
    <name type="synonym">Monochrysis lutheri</name>
    <dbReference type="NCBI Taxonomy" id="2081491"/>
    <lineage>
        <taxon>Eukaryota</taxon>
        <taxon>Haptista</taxon>
        <taxon>Haptophyta</taxon>
        <taxon>Pavlovophyceae</taxon>
        <taxon>Pavlovales</taxon>
        <taxon>Pavlovaceae</taxon>
        <taxon>Diacronema</taxon>
    </lineage>
</organism>
<dbReference type="AlphaFoldDB" id="A0A8J6CFF3"/>
<dbReference type="PROSITE" id="PS00018">
    <property type="entry name" value="EF_HAND_1"/>
    <property type="match status" value="1"/>
</dbReference>
<evidence type="ECO:0000256" key="1">
    <source>
        <dbReference type="SAM" id="MobiDB-lite"/>
    </source>
</evidence>
<dbReference type="Proteomes" id="UP000751190">
    <property type="component" value="Unassembled WGS sequence"/>
</dbReference>
<protein>
    <recommendedName>
        <fullName evidence="4">EF-hand domain-containing protein</fullName>
    </recommendedName>
</protein>
<gene>
    <name evidence="2" type="ORF">KFE25_002885</name>
</gene>
<evidence type="ECO:0008006" key="4">
    <source>
        <dbReference type="Google" id="ProtNLM"/>
    </source>
</evidence>
<dbReference type="InterPro" id="IPR018247">
    <property type="entry name" value="EF_Hand_1_Ca_BS"/>
</dbReference>
<proteinExistence type="predicted"/>
<evidence type="ECO:0000313" key="2">
    <source>
        <dbReference type="EMBL" id="KAG8465578.1"/>
    </source>
</evidence>
<comment type="caution">
    <text evidence="2">The sequence shown here is derived from an EMBL/GenBank/DDBJ whole genome shotgun (WGS) entry which is preliminary data.</text>
</comment>
<reference evidence="2" key="1">
    <citation type="submission" date="2021-05" db="EMBL/GenBank/DDBJ databases">
        <title>The genome of the haptophyte Pavlova lutheri (Diacronema luteri, Pavlovales) - a model for lipid biosynthesis in eukaryotic algae.</title>
        <authorList>
            <person name="Hulatt C.J."/>
            <person name="Posewitz M.C."/>
        </authorList>
    </citation>
    <scope>NUCLEOTIDE SEQUENCE</scope>
    <source>
        <strain evidence="2">NIVA-4/92</strain>
    </source>
</reference>
<accession>A0A8J6CFF3</accession>
<sequence>MSQPFAKTGERRAAPKANVVKPRDKAANLRQGKLASLEAAAAAVNESMRAAAADTDGSGHVDTTEFAAYLKKERGVKDDGAKRATKVSMSSSRATLSSSGGRRRPAVAPPAKAAEHIPRYFETTERSAFRQFSVKEMVDCTPWKDTRDGKGDKYDENELREKWHPEENNWDYTANNDKVEKIDFVHGAKWGLNSMSAGGQTTPF</sequence>
<name>A0A8J6CFF3_DIALT</name>
<dbReference type="OrthoDB" id="10590439at2759"/>
<dbReference type="EMBL" id="JAGTXO010000010">
    <property type="protein sequence ID" value="KAG8465578.1"/>
    <property type="molecule type" value="Genomic_DNA"/>
</dbReference>
<evidence type="ECO:0000313" key="3">
    <source>
        <dbReference type="Proteomes" id="UP000751190"/>
    </source>
</evidence>
<feature type="region of interest" description="Disordered" evidence="1">
    <location>
        <begin position="75"/>
        <end position="113"/>
    </location>
</feature>
<feature type="region of interest" description="Disordered" evidence="1">
    <location>
        <begin position="1"/>
        <end position="29"/>
    </location>
</feature>